<protein>
    <submittedName>
        <fullName evidence="2">Uncharacterized protein</fullName>
    </submittedName>
</protein>
<sequence length="87" mass="9757">MARKPVRHATFRREDVKSWNFILFLALAFILLVVVLSAMTSLSTDIRSKAGLICPQVTLPRAEDCPGGWTYQRDVTNGCPTFVCKVK</sequence>
<evidence type="ECO:0000313" key="2">
    <source>
        <dbReference type="EMBL" id="OGG11794.1"/>
    </source>
</evidence>
<dbReference type="AlphaFoldDB" id="A0A1F5ZHJ3"/>
<dbReference type="Proteomes" id="UP000177268">
    <property type="component" value="Unassembled WGS sequence"/>
</dbReference>
<feature type="transmembrane region" description="Helical" evidence="1">
    <location>
        <begin position="21"/>
        <end position="39"/>
    </location>
</feature>
<reference evidence="2 3" key="1">
    <citation type="journal article" date="2016" name="Nat. Commun.">
        <title>Thousands of microbial genomes shed light on interconnected biogeochemical processes in an aquifer system.</title>
        <authorList>
            <person name="Anantharaman K."/>
            <person name="Brown C.T."/>
            <person name="Hug L.A."/>
            <person name="Sharon I."/>
            <person name="Castelle C.J."/>
            <person name="Probst A.J."/>
            <person name="Thomas B.C."/>
            <person name="Singh A."/>
            <person name="Wilkins M.J."/>
            <person name="Karaoz U."/>
            <person name="Brodie E.L."/>
            <person name="Williams K.H."/>
            <person name="Hubbard S.S."/>
            <person name="Banfield J.F."/>
        </authorList>
    </citation>
    <scope>NUCLEOTIDE SEQUENCE [LARGE SCALE GENOMIC DNA]</scope>
</reference>
<proteinExistence type="predicted"/>
<evidence type="ECO:0000256" key="1">
    <source>
        <dbReference type="SAM" id="Phobius"/>
    </source>
</evidence>
<keyword evidence="1" id="KW-1133">Transmembrane helix</keyword>
<keyword evidence="1" id="KW-0812">Transmembrane</keyword>
<comment type="caution">
    <text evidence="2">The sequence shown here is derived from an EMBL/GenBank/DDBJ whole genome shotgun (WGS) entry which is preliminary data.</text>
</comment>
<organism evidence="2 3">
    <name type="scientific">Candidatus Gottesmanbacteria bacterium RBG_13_45_10</name>
    <dbReference type="NCBI Taxonomy" id="1798370"/>
    <lineage>
        <taxon>Bacteria</taxon>
        <taxon>Candidatus Gottesmaniibacteriota</taxon>
    </lineage>
</organism>
<accession>A0A1F5ZHJ3</accession>
<gene>
    <name evidence="2" type="ORF">A2Z00_01865</name>
</gene>
<keyword evidence="1" id="KW-0472">Membrane</keyword>
<name>A0A1F5ZHJ3_9BACT</name>
<dbReference type="EMBL" id="MFIZ01000015">
    <property type="protein sequence ID" value="OGG11794.1"/>
    <property type="molecule type" value="Genomic_DNA"/>
</dbReference>
<evidence type="ECO:0000313" key="3">
    <source>
        <dbReference type="Proteomes" id="UP000177268"/>
    </source>
</evidence>